<comment type="caution">
    <text evidence="4">The sequence shown here is derived from an EMBL/GenBank/DDBJ whole genome shotgun (WGS) entry which is preliminary data.</text>
</comment>
<feature type="signal peptide" evidence="2">
    <location>
        <begin position="1"/>
        <end position="23"/>
    </location>
</feature>
<proteinExistence type="inferred from homology"/>
<evidence type="ECO:0000313" key="5">
    <source>
        <dbReference type="Proteomes" id="UP000538666"/>
    </source>
</evidence>
<dbReference type="GO" id="GO:0005975">
    <property type="term" value="P:carbohydrate metabolic process"/>
    <property type="evidence" value="ECO:0007669"/>
    <property type="project" value="InterPro"/>
</dbReference>
<reference evidence="4 5" key="1">
    <citation type="submission" date="2020-08" db="EMBL/GenBank/DDBJ databases">
        <title>Genomic Encyclopedia of Type Strains, Phase IV (KMG-IV): sequencing the most valuable type-strain genomes for metagenomic binning, comparative biology and taxonomic classification.</title>
        <authorList>
            <person name="Goeker M."/>
        </authorList>
    </citation>
    <scope>NUCLEOTIDE SEQUENCE [LARGE SCALE GENOMIC DNA]</scope>
    <source>
        <strain evidence="4 5">DSM 103733</strain>
    </source>
</reference>
<comment type="similarity">
    <text evidence="1">Belongs to the glycosyl hydrolase 16 family.</text>
</comment>
<dbReference type="InterPro" id="IPR050546">
    <property type="entry name" value="Glycosyl_Hydrlase_16"/>
</dbReference>
<dbReference type="SUPFAM" id="SSF49899">
    <property type="entry name" value="Concanavalin A-like lectins/glucanases"/>
    <property type="match status" value="1"/>
</dbReference>
<dbReference type="AlphaFoldDB" id="A0A841K9Z7"/>
<feature type="chain" id="PRO_5032633152" evidence="2">
    <location>
        <begin position="24"/>
        <end position="291"/>
    </location>
</feature>
<gene>
    <name evidence="4" type="ORF">HNQ77_005089</name>
</gene>
<dbReference type="InterPro" id="IPR000757">
    <property type="entry name" value="Beta-glucanase-like"/>
</dbReference>
<dbReference type="Proteomes" id="UP000538666">
    <property type="component" value="Unassembled WGS sequence"/>
</dbReference>
<dbReference type="EMBL" id="JACHEK010000012">
    <property type="protein sequence ID" value="MBB6147104.1"/>
    <property type="molecule type" value="Genomic_DNA"/>
</dbReference>
<protein>
    <submittedName>
        <fullName evidence="4">Beta-glucanase (GH16 family)</fullName>
    </submittedName>
</protein>
<keyword evidence="2" id="KW-0732">Signal</keyword>
<evidence type="ECO:0000256" key="2">
    <source>
        <dbReference type="SAM" id="SignalP"/>
    </source>
</evidence>
<dbReference type="GO" id="GO:0004553">
    <property type="term" value="F:hydrolase activity, hydrolyzing O-glycosyl compounds"/>
    <property type="evidence" value="ECO:0007669"/>
    <property type="project" value="InterPro"/>
</dbReference>
<name>A0A841K9Z7_9BACT</name>
<dbReference type="InterPro" id="IPR013320">
    <property type="entry name" value="ConA-like_dom_sf"/>
</dbReference>
<dbReference type="PANTHER" id="PTHR10963:SF55">
    <property type="entry name" value="GLYCOSIDE HYDROLASE FAMILY 16 PROTEIN"/>
    <property type="match status" value="1"/>
</dbReference>
<evidence type="ECO:0000256" key="1">
    <source>
        <dbReference type="ARBA" id="ARBA00006865"/>
    </source>
</evidence>
<dbReference type="Gene3D" id="2.60.120.200">
    <property type="match status" value="1"/>
</dbReference>
<dbReference type="Pfam" id="PF00722">
    <property type="entry name" value="Glyco_hydro_16"/>
    <property type="match status" value="1"/>
</dbReference>
<accession>A0A841K9Z7</accession>
<dbReference type="CDD" id="cd08023">
    <property type="entry name" value="GH16_laminarinase_like"/>
    <property type="match status" value="1"/>
</dbReference>
<dbReference type="PROSITE" id="PS51762">
    <property type="entry name" value="GH16_2"/>
    <property type="match status" value="1"/>
</dbReference>
<feature type="domain" description="GH16" evidence="3">
    <location>
        <begin position="28"/>
        <end position="291"/>
    </location>
</feature>
<keyword evidence="5" id="KW-1185">Reference proteome</keyword>
<dbReference type="PANTHER" id="PTHR10963">
    <property type="entry name" value="GLYCOSYL HYDROLASE-RELATED"/>
    <property type="match status" value="1"/>
</dbReference>
<organism evidence="4 5">
    <name type="scientific">Silvibacterium bohemicum</name>
    <dbReference type="NCBI Taxonomy" id="1577686"/>
    <lineage>
        <taxon>Bacteria</taxon>
        <taxon>Pseudomonadati</taxon>
        <taxon>Acidobacteriota</taxon>
        <taxon>Terriglobia</taxon>
        <taxon>Terriglobales</taxon>
        <taxon>Acidobacteriaceae</taxon>
        <taxon>Silvibacterium</taxon>
    </lineage>
</organism>
<evidence type="ECO:0000313" key="4">
    <source>
        <dbReference type="EMBL" id="MBB6147104.1"/>
    </source>
</evidence>
<sequence length="291" mass="31127">MTSIGKLCGIAILSLIAIGGMKAQVAAGTASSAPSAEKLVWSDEFNGTAPQSAPDPHNWTYDLGGGGWGNGEYETYCAYASKSTPCDSAAPNAYVGNDGYLHIVARKSGKNSYTSARLKTQGLQSFLYGRIEARIKMPAGQGFWPAFWMLGDNIDAVKWPACGEVDIMESVGKFPATNFGSIHGPGFTGTSITTSYALPNGGKFADAFHTFGILWSPQEMKFYVDDPANVYADYTPASLTAGGIWPFDSSKFFLILNLAVGGSWPGPPDATSIFPQEMLIDYVRVYQESAR</sequence>
<evidence type="ECO:0000259" key="3">
    <source>
        <dbReference type="PROSITE" id="PS51762"/>
    </source>
</evidence>
<dbReference type="RefSeq" id="WP_050059954.1">
    <property type="nucleotide sequence ID" value="NZ_JACHEK010000012.1"/>
</dbReference>